<accession>Q8ZU74</accession>
<gene>
    <name evidence="1" type="ordered locus">PAE2916</name>
</gene>
<dbReference type="EMBL" id="AE009441">
    <property type="protein sequence ID" value="AAL64534.1"/>
    <property type="molecule type" value="Genomic_DNA"/>
</dbReference>
<dbReference type="Proteomes" id="UP000002439">
    <property type="component" value="Chromosome"/>
</dbReference>
<dbReference type="HOGENOM" id="CLU_3057266_0_0_2"/>
<name>Q8ZU74_PYRAE</name>
<reference evidence="1 2" key="1">
    <citation type="journal article" date="2002" name="Proc. Natl. Acad. Sci. U.S.A.">
        <title>Genome sequence of the hyperthermophilic crenarchaeon Pyrobaculum aerophilum.</title>
        <authorList>
            <person name="Fitz-Gibbon S.T."/>
            <person name="Ladner H."/>
            <person name="Kim U.J."/>
            <person name="Stetter K.O."/>
            <person name="Simon M.I."/>
            <person name="Miller J.H."/>
        </authorList>
    </citation>
    <scope>NUCLEOTIDE SEQUENCE [LARGE SCALE GENOMIC DNA]</scope>
    <source>
        <strain evidence="2">ATCC 51768 / DSM 7523 / JCM 9630 / CIP 104966 / NBRC 100827 / IM2</strain>
    </source>
</reference>
<dbReference type="EnsemblBacteria" id="AAL64534">
    <property type="protein sequence ID" value="AAL64534"/>
    <property type="gene ID" value="PAE2916"/>
</dbReference>
<proteinExistence type="predicted"/>
<dbReference type="InParanoid" id="Q8ZU74"/>
<protein>
    <submittedName>
        <fullName evidence="1">Uncharacterized protein</fullName>
    </submittedName>
</protein>
<keyword evidence="2" id="KW-1185">Reference proteome</keyword>
<dbReference type="STRING" id="178306.PAE2916"/>
<sequence>MSLLEGVAVGELLFCMIPQLDAAVGSAQAVQLAIDSMRGILQLGSARPLEGDV</sequence>
<dbReference type="AlphaFoldDB" id="Q8ZU74"/>
<dbReference type="KEGG" id="pai:PAE2916"/>
<organism evidence="1 2">
    <name type="scientific">Pyrobaculum aerophilum (strain ATCC 51768 / DSM 7523 / JCM 9630 / CIP 104966 / NBRC 100827 / IM2)</name>
    <dbReference type="NCBI Taxonomy" id="178306"/>
    <lineage>
        <taxon>Archaea</taxon>
        <taxon>Thermoproteota</taxon>
        <taxon>Thermoprotei</taxon>
        <taxon>Thermoproteales</taxon>
        <taxon>Thermoproteaceae</taxon>
        <taxon>Pyrobaculum</taxon>
    </lineage>
</organism>
<evidence type="ECO:0000313" key="1">
    <source>
        <dbReference type="EMBL" id="AAL64534.1"/>
    </source>
</evidence>
<evidence type="ECO:0000313" key="2">
    <source>
        <dbReference type="Proteomes" id="UP000002439"/>
    </source>
</evidence>